<evidence type="ECO:0000313" key="2">
    <source>
        <dbReference type="Proteomes" id="UP001164250"/>
    </source>
</evidence>
<name>A0ACC1AEF1_9ROSI</name>
<evidence type="ECO:0000313" key="1">
    <source>
        <dbReference type="EMBL" id="KAJ0084644.1"/>
    </source>
</evidence>
<accession>A0ACC1AEF1</accession>
<keyword evidence="2" id="KW-1185">Reference proteome</keyword>
<sequence length="159" mass="18305">MDHIHYEDENSRYITMGCTEKVEDPVDYSKEHLARIPDYLWVAEDGMKMQTFGSQEWDTGFAVQALLASDLADEIGPWILDFSDQDHGWQVSDYTAEVLKSCLLFSMMPPDIVGAKMELEKLYDYVNLLFTLHSKNGGVSTWEPVEAQQWLEVSIYCCF</sequence>
<reference evidence="2" key="1">
    <citation type="journal article" date="2023" name="G3 (Bethesda)">
        <title>Genome assembly and association tests identify interacting loci associated with vigor, precocity, and sex in interspecific pistachio rootstocks.</title>
        <authorList>
            <person name="Palmer W."/>
            <person name="Jacygrad E."/>
            <person name="Sagayaradj S."/>
            <person name="Cavanaugh K."/>
            <person name="Han R."/>
            <person name="Bertier L."/>
            <person name="Beede B."/>
            <person name="Kafkas S."/>
            <person name="Golino D."/>
            <person name="Preece J."/>
            <person name="Michelmore R."/>
        </authorList>
    </citation>
    <scope>NUCLEOTIDE SEQUENCE [LARGE SCALE GENOMIC DNA]</scope>
</reference>
<proteinExistence type="predicted"/>
<organism evidence="1 2">
    <name type="scientific">Pistacia atlantica</name>
    <dbReference type="NCBI Taxonomy" id="434234"/>
    <lineage>
        <taxon>Eukaryota</taxon>
        <taxon>Viridiplantae</taxon>
        <taxon>Streptophyta</taxon>
        <taxon>Embryophyta</taxon>
        <taxon>Tracheophyta</taxon>
        <taxon>Spermatophyta</taxon>
        <taxon>Magnoliopsida</taxon>
        <taxon>eudicotyledons</taxon>
        <taxon>Gunneridae</taxon>
        <taxon>Pentapetalae</taxon>
        <taxon>rosids</taxon>
        <taxon>malvids</taxon>
        <taxon>Sapindales</taxon>
        <taxon>Anacardiaceae</taxon>
        <taxon>Pistacia</taxon>
    </lineage>
</organism>
<dbReference type="Proteomes" id="UP001164250">
    <property type="component" value="Chromosome 11"/>
</dbReference>
<comment type="caution">
    <text evidence="1">The sequence shown here is derived from an EMBL/GenBank/DDBJ whole genome shotgun (WGS) entry which is preliminary data.</text>
</comment>
<dbReference type="EMBL" id="CM047907">
    <property type="protein sequence ID" value="KAJ0084644.1"/>
    <property type="molecule type" value="Genomic_DNA"/>
</dbReference>
<gene>
    <name evidence="1" type="ORF">Patl1_30972</name>
</gene>
<protein>
    <submittedName>
        <fullName evidence="1">Uncharacterized protein</fullName>
    </submittedName>
</protein>